<evidence type="ECO:0000256" key="5">
    <source>
        <dbReference type="ARBA" id="ARBA00022729"/>
    </source>
</evidence>
<dbReference type="EMBL" id="CH940649">
    <property type="protein sequence ID" value="EDW63247.1"/>
    <property type="molecule type" value="Genomic_DNA"/>
</dbReference>
<dbReference type="InterPro" id="IPR001314">
    <property type="entry name" value="Peptidase_S1A"/>
</dbReference>
<dbReference type="InterPro" id="IPR043504">
    <property type="entry name" value="Peptidase_S1_PA_chymotrypsin"/>
</dbReference>
<dbReference type="eggNOG" id="KOG3627">
    <property type="taxonomic scope" value="Eukaryota"/>
</dbReference>
<dbReference type="Gene3D" id="2.40.10.10">
    <property type="entry name" value="Trypsin-like serine proteases"/>
    <property type="match status" value="1"/>
</dbReference>
<keyword evidence="10" id="KW-1015">Disulfide bond</keyword>
<dbReference type="OMA" id="CTEAYGS"/>
<dbReference type="MEROPS" id="S01.A91"/>
<dbReference type="FunFam" id="2.40.10.10:FF:000077">
    <property type="entry name" value="Predicted protein"/>
    <property type="match status" value="1"/>
</dbReference>
<dbReference type="PROSITE" id="PS50240">
    <property type="entry name" value="TRYPSIN_DOM"/>
    <property type="match status" value="1"/>
</dbReference>
<evidence type="ECO:0000256" key="12">
    <source>
        <dbReference type="ARBA" id="ARBA00038868"/>
    </source>
</evidence>
<dbReference type="PANTHER" id="PTHR24276">
    <property type="entry name" value="POLYSERASE-RELATED"/>
    <property type="match status" value="1"/>
</dbReference>
<dbReference type="InterPro" id="IPR018114">
    <property type="entry name" value="TRYPSIN_HIS"/>
</dbReference>
<reference evidence="16 17" key="1">
    <citation type="journal article" date="2007" name="Nature">
        <title>Evolution of genes and genomes on the Drosophila phylogeny.</title>
        <authorList>
            <consortium name="Drosophila 12 Genomes Consortium"/>
            <person name="Clark A.G."/>
            <person name="Eisen M.B."/>
            <person name="Smith D.R."/>
            <person name="Bergman C.M."/>
            <person name="Oliver B."/>
            <person name="Markow T.A."/>
            <person name="Kaufman T.C."/>
            <person name="Kellis M."/>
            <person name="Gelbart W."/>
            <person name="Iyer V.N."/>
            <person name="Pollard D.A."/>
            <person name="Sackton T.B."/>
            <person name="Larracuente A.M."/>
            <person name="Singh N.D."/>
            <person name="Abad J.P."/>
            <person name="Abt D.N."/>
            <person name="Adryan B."/>
            <person name="Aguade M."/>
            <person name="Akashi H."/>
            <person name="Anderson W.W."/>
            <person name="Aquadro C.F."/>
            <person name="Ardell D.H."/>
            <person name="Arguello R."/>
            <person name="Artieri C.G."/>
            <person name="Barbash D.A."/>
            <person name="Barker D."/>
            <person name="Barsanti P."/>
            <person name="Batterham P."/>
            <person name="Batzoglou S."/>
            <person name="Begun D."/>
            <person name="Bhutkar A."/>
            <person name="Blanco E."/>
            <person name="Bosak S.A."/>
            <person name="Bradley R.K."/>
            <person name="Brand A.D."/>
            <person name="Brent M.R."/>
            <person name="Brooks A.N."/>
            <person name="Brown R.H."/>
            <person name="Butlin R.K."/>
            <person name="Caggese C."/>
            <person name="Calvi B.R."/>
            <person name="Bernardo de Carvalho A."/>
            <person name="Caspi A."/>
            <person name="Castrezana S."/>
            <person name="Celniker S.E."/>
            <person name="Chang J.L."/>
            <person name="Chapple C."/>
            <person name="Chatterji S."/>
            <person name="Chinwalla A."/>
            <person name="Civetta A."/>
            <person name="Clifton S.W."/>
            <person name="Comeron J.M."/>
            <person name="Costello J.C."/>
            <person name="Coyne J.A."/>
            <person name="Daub J."/>
            <person name="David R.G."/>
            <person name="Delcher A.L."/>
            <person name="Delehaunty K."/>
            <person name="Do C.B."/>
            <person name="Ebling H."/>
            <person name="Edwards K."/>
            <person name="Eickbush T."/>
            <person name="Evans J.D."/>
            <person name="Filipski A."/>
            <person name="Findeiss S."/>
            <person name="Freyhult E."/>
            <person name="Fulton L."/>
            <person name="Fulton R."/>
            <person name="Garcia A.C."/>
            <person name="Gardiner A."/>
            <person name="Garfield D.A."/>
            <person name="Garvin B.E."/>
            <person name="Gibson G."/>
            <person name="Gilbert D."/>
            <person name="Gnerre S."/>
            <person name="Godfrey J."/>
            <person name="Good R."/>
            <person name="Gotea V."/>
            <person name="Gravely B."/>
            <person name="Greenberg A.J."/>
            <person name="Griffiths-Jones S."/>
            <person name="Gross S."/>
            <person name="Guigo R."/>
            <person name="Gustafson E.A."/>
            <person name="Haerty W."/>
            <person name="Hahn M.W."/>
            <person name="Halligan D.L."/>
            <person name="Halpern A.L."/>
            <person name="Halter G.M."/>
            <person name="Han M.V."/>
            <person name="Heger A."/>
            <person name="Hillier L."/>
            <person name="Hinrichs A.S."/>
            <person name="Holmes I."/>
            <person name="Hoskins R.A."/>
            <person name="Hubisz M.J."/>
            <person name="Hultmark D."/>
            <person name="Huntley M.A."/>
            <person name="Jaffe D.B."/>
            <person name="Jagadeeshan S."/>
            <person name="Jeck W.R."/>
            <person name="Johnson J."/>
            <person name="Jones C.D."/>
            <person name="Jordan W.C."/>
            <person name="Karpen G.H."/>
            <person name="Kataoka E."/>
            <person name="Keightley P.D."/>
            <person name="Kheradpour P."/>
            <person name="Kirkness E.F."/>
            <person name="Koerich L.B."/>
            <person name="Kristiansen K."/>
            <person name="Kudrna D."/>
            <person name="Kulathinal R.J."/>
            <person name="Kumar S."/>
            <person name="Kwok R."/>
            <person name="Lander E."/>
            <person name="Langley C.H."/>
            <person name="Lapoint R."/>
            <person name="Lazzaro B.P."/>
            <person name="Lee S.J."/>
            <person name="Levesque L."/>
            <person name="Li R."/>
            <person name="Lin C.F."/>
            <person name="Lin M.F."/>
            <person name="Lindblad-Toh K."/>
            <person name="Llopart A."/>
            <person name="Long M."/>
            <person name="Low L."/>
            <person name="Lozovsky E."/>
            <person name="Lu J."/>
            <person name="Luo M."/>
            <person name="Machado C.A."/>
            <person name="Makalowski W."/>
            <person name="Marzo M."/>
            <person name="Matsuda M."/>
            <person name="Matzkin L."/>
            <person name="McAllister B."/>
            <person name="McBride C.S."/>
            <person name="McKernan B."/>
            <person name="McKernan K."/>
            <person name="Mendez-Lago M."/>
            <person name="Minx P."/>
            <person name="Mollenhauer M.U."/>
            <person name="Montooth K."/>
            <person name="Mount S.M."/>
            <person name="Mu X."/>
            <person name="Myers E."/>
            <person name="Negre B."/>
            <person name="Newfeld S."/>
            <person name="Nielsen R."/>
            <person name="Noor M.A."/>
            <person name="O'Grady P."/>
            <person name="Pachter L."/>
            <person name="Papaceit M."/>
            <person name="Parisi M.J."/>
            <person name="Parisi M."/>
            <person name="Parts L."/>
            <person name="Pedersen J.S."/>
            <person name="Pesole G."/>
            <person name="Phillippy A.M."/>
            <person name="Ponting C.P."/>
            <person name="Pop M."/>
            <person name="Porcelli D."/>
            <person name="Powell J.R."/>
            <person name="Prohaska S."/>
            <person name="Pruitt K."/>
            <person name="Puig M."/>
            <person name="Quesneville H."/>
            <person name="Ram K.R."/>
            <person name="Rand D."/>
            <person name="Rasmussen M.D."/>
            <person name="Reed L.K."/>
            <person name="Reenan R."/>
            <person name="Reily A."/>
            <person name="Remington K.A."/>
            <person name="Rieger T.T."/>
            <person name="Ritchie M.G."/>
            <person name="Robin C."/>
            <person name="Rogers Y.H."/>
            <person name="Rohde C."/>
            <person name="Rozas J."/>
            <person name="Rubenfield M.J."/>
            <person name="Ruiz A."/>
            <person name="Russo S."/>
            <person name="Salzberg S.L."/>
            <person name="Sanchez-Gracia A."/>
            <person name="Saranga D.J."/>
            <person name="Sato H."/>
            <person name="Schaeffer S.W."/>
            <person name="Schatz M.C."/>
            <person name="Schlenke T."/>
            <person name="Schwartz R."/>
            <person name="Segarra C."/>
            <person name="Singh R.S."/>
            <person name="Sirot L."/>
            <person name="Sirota M."/>
            <person name="Sisneros N.B."/>
            <person name="Smith C.D."/>
            <person name="Smith T.F."/>
            <person name="Spieth J."/>
            <person name="Stage D.E."/>
            <person name="Stark A."/>
            <person name="Stephan W."/>
            <person name="Strausberg R.L."/>
            <person name="Strempel S."/>
            <person name="Sturgill D."/>
            <person name="Sutton G."/>
            <person name="Sutton G.G."/>
            <person name="Tao W."/>
            <person name="Teichmann S."/>
            <person name="Tobari Y.N."/>
            <person name="Tomimura Y."/>
            <person name="Tsolas J.M."/>
            <person name="Valente V.L."/>
            <person name="Venter E."/>
            <person name="Venter J.C."/>
            <person name="Vicario S."/>
            <person name="Vieira F.G."/>
            <person name="Vilella A.J."/>
            <person name="Villasante A."/>
            <person name="Walenz B."/>
            <person name="Wang J."/>
            <person name="Wasserman M."/>
            <person name="Watts T."/>
            <person name="Wilson D."/>
            <person name="Wilson R.K."/>
            <person name="Wing R.A."/>
            <person name="Wolfner M.F."/>
            <person name="Wong A."/>
            <person name="Wong G.K."/>
            <person name="Wu C.I."/>
            <person name="Wu G."/>
            <person name="Yamamoto D."/>
            <person name="Yang H.P."/>
            <person name="Yang S.P."/>
            <person name="Yorke J.A."/>
            <person name="Yoshida K."/>
            <person name="Zdobnov E."/>
            <person name="Zhang P."/>
            <person name="Zhang Y."/>
            <person name="Zimin A.V."/>
            <person name="Baldwin J."/>
            <person name="Abdouelleil A."/>
            <person name="Abdulkadir J."/>
            <person name="Abebe A."/>
            <person name="Abera B."/>
            <person name="Abreu J."/>
            <person name="Acer S.C."/>
            <person name="Aftuck L."/>
            <person name="Alexander A."/>
            <person name="An P."/>
            <person name="Anderson E."/>
            <person name="Anderson S."/>
            <person name="Arachi H."/>
            <person name="Azer M."/>
            <person name="Bachantsang P."/>
            <person name="Barry A."/>
            <person name="Bayul T."/>
            <person name="Berlin A."/>
            <person name="Bessette D."/>
            <person name="Bloom T."/>
            <person name="Blye J."/>
            <person name="Boguslavskiy L."/>
            <person name="Bonnet C."/>
            <person name="Boukhgalter B."/>
            <person name="Bourzgui I."/>
            <person name="Brown A."/>
            <person name="Cahill P."/>
            <person name="Channer S."/>
            <person name="Cheshatsang Y."/>
            <person name="Chuda L."/>
            <person name="Citroen M."/>
            <person name="Collymore A."/>
            <person name="Cooke P."/>
            <person name="Costello M."/>
            <person name="D'Aco K."/>
            <person name="Daza R."/>
            <person name="De Haan G."/>
            <person name="DeGray S."/>
            <person name="DeMaso C."/>
            <person name="Dhargay N."/>
            <person name="Dooley K."/>
            <person name="Dooley E."/>
            <person name="Doricent M."/>
            <person name="Dorje P."/>
            <person name="Dorjee K."/>
            <person name="Dupes A."/>
            <person name="Elong R."/>
            <person name="Falk J."/>
            <person name="Farina A."/>
            <person name="Faro S."/>
            <person name="Ferguson D."/>
            <person name="Fisher S."/>
            <person name="Foley C.D."/>
            <person name="Franke A."/>
            <person name="Friedrich D."/>
            <person name="Gadbois L."/>
            <person name="Gearin G."/>
            <person name="Gearin C.R."/>
            <person name="Giannoukos G."/>
            <person name="Goode T."/>
            <person name="Graham J."/>
            <person name="Grandbois E."/>
            <person name="Grewal S."/>
            <person name="Gyaltsen K."/>
            <person name="Hafez N."/>
            <person name="Hagos B."/>
            <person name="Hall J."/>
            <person name="Henson C."/>
            <person name="Hollinger A."/>
            <person name="Honan T."/>
            <person name="Huard M.D."/>
            <person name="Hughes L."/>
            <person name="Hurhula B."/>
            <person name="Husby M.E."/>
            <person name="Kamat A."/>
            <person name="Kanga B."/>
            <person name="Kashin S."/>
            <person name="Khazanovich D."/>
            <person name="Kisner P."/>
            <person name="Lance K."/>
            <person name="Lara M."/>
            <person name="Lee W."/>
            <person name="Lennon N."/>
            <person name="Letendre F."/>
            <person name="LeVine R."/>
            <person name="Lipovsky A."/>
            <person name="Liu X."/>
            <person name="Liu J."/>
            <person name="Liu S."/>
            <person name="Lokyitsang T."/>
            <person name="Lokyitsang Y."/>
            <person name="Lubonja R."/>
            <person name="Lui A."/>
            <person name="MacDonald P."/>
            <person name="Magnisalis V."/>
            <person name="Maru K."/>
            <person name="Matthews C."/>
            <person name="McCusker W."/>
            <person name="McDonough S."/>
            <person name="Mehta T."/>
            <person name="Meldrim J."/>
            <person name="Meneus L."/>
            <person name="Mihai O."/>
            <person name="Mihalev A."/>
            <person name="Mihova T."/>
            <person name="Mittelman R."/>
            <person name="Mlenga V."/>
            <person name="Montmayeur A."/>
            <person name="Mulrain L."/>
            <person name="Navidi A."/>
            <person name="Naylor J."/>
            <person name="Negash T."/>
            <person name="Nguyen T."/>
            <person name="Nguyen N."/>
            <person name="Nicol R."/>
            <person name="Norbu C."/>
            <person name="Norbu N."/>
            <person name="Novod N."/>
            <person name="O'Neill B."/>
            <person name="Osman S."/>
            <person name="Markiewicz E."/>
            <person name="Oyono O.L."/>
            <person name="Patti C."/>
            <person name="Phunkhang P."/>
            <person name="Pierre F."/>
            <person name="Priest M."/>
            <person name="Raghuraman S."/>
            <person name="Rege F."/>
            <person name="Reyes R."/>
            <person name="Rise C."/>
            <person name="Rogov P."/>
            <person name="Ross K."/>
            <person name="Ryan E."/>
            <person name="Settipalli S."/>
            <person name="Shea T."/>
            <person name="Sherpa N."/>
            <person name="Shi L."/>
            <person name="Shih D."/>
            <person name="Sparrow T."/>
            <person name="Spaulding J."/>
            <person name="Stalker J."/>
            <person name="Stange-Thomann N."/>
            <person name="Stavropoulos S."/>
            <person name="Stone C."/>
            <person name="Strader C."/>
            <person name="Tesfaye S."/>
            <person name="Thomson T."/>
            <person name="Thoulutsang Y."/>
            <person name="Thoulutsang D."/>
            <person name="Topham K."/>
            <person name="Topping I."/>
            <person name="Tsamla T."/>
            <person name="Vassiliev H."/>
            <person name="Vo A."/>
            <person name="Wangchuk T."/>
            <person name="Wangdi T."/>
            <person name="Weiand M."/>
            <person name="Wilkinson J."/>
            <person name="Wilson A."/>
            <person name="Yadav S."/>
            <person name="Young G."/>
            <person name="Yu Q."/>
            <person name="Zembek L."/>
            <person name="Zhong D."/>
            <person name="Zimmer A."/>
            <person name="Zwirko Z."/>
            <person name="Jaffe D.B."/>
            <person name="Alvarez P."/>
            <person name="Brockman W."/>
            <person name="Butler J."/>
            <person name="Chin C."/>
            <person name="Gnerre S."/>
            <person name="Grabherr M."/>
            <person name="Kleber M."/>
            <person name="Mauceli E."/>
            <person name="MacCallum I."/>
        </authorList>
    </citation>
    <scope>NUCLEOTIDE SEQUENCE [LARGE SCALE GENOMIC DNA]</scope>
    <source>
        <strain evidence="17">Tucson 15010-1051.87</strain>
    </source>
</reference>
<accession>B4LUZ8</accession>
<dbReference type="FunCoup" id="B4LUZ8">
    <property type="interactions" value="61"/>
</dbReference>
<dbReference type="InParanoid" id="B4LUZ8"/>
<dbReference type="GO" id="GO:0007586">
    <property type="term" value="P:digestion"/>
    <property type="evidence" value="ECO:0007669"/>
    <property type="project" value="UniProtKB-KW"/>
</dbReference>
<dbReference type="KEGG" id="dvi:6627419"/>
<evidence type="ECO:0000256" key="11">
    <source>
        <dbReference type="ARBA" id="ARBA00036320"/>
    </source>
</evidence>
<keyword evidence="3" id="KW-0964">Secreted</keyword>
<evidence type="ECO:0000256" key="6">
    <source>
        <dbReference type="ARBA" id="ARBA00022757"/>
    </source>
</evidence>
<dbReference type="GO" id="GO:0005576">
    <property type="term" value="C:extracellular region"/>
    <property type="evidence" value="ECO:0007669"/>
    <property type="project" value="UniProtKB-SubCell"/>
</dbReference>
<evidence type="ECO:0000256" key="3">
    <source>
        <dbReference type="ARBA" id="ARBA00022525"/>
    </source>
</evidence>
<keyword evidence="5 14" id="KW-0732">Signal</keyword>
<keyword evidence="8 13" id="KW-0720">Serine protease</keyword>
<feature type="domain" description="Peptidase S1" evidence="15">
    <location>
        <begin position="38"/>
        <end position="262"/>
    </location>
</feature>
<dbReference type="GO" id="GO:0004252">
    <property type="term" value="F:serine-type endopeptidase activity"/>
    <property type="evidence" value="ECO:0007669"/>
    <property type="project" value="UniProtKB-EC"/>
</dbReference>
<dbReference type="GO" id="GO:0006508">
    <property type="term" value="P:proteolysis"/>
    <property type="evidence" value="ECO:0007669"/>
    <property type="project" value="UniProtKB-KW"/>
</dbReference>
<dbReference type="SMR" id="B4LUZ8"/>
<feature type="chain" id="PRO_5002816731" description="trypsin" evidence="14">
    <location>
        <begin position="22"/>
        <end position="263"/>
    </location>
</feature>
<feature type="signal peptide" evidence="14">
    <location>
        <begin position="1"/>
        <end position="21"/>
    </location>
</feature>
<evidence type="ECO:0000256" key="2">
    <source>
        <dbReference type="ARBA" id="ARBA00007664"/>
    </source>
</evidence>
<dbReference type="InterPro" id="IPR009003">
    <property type="entry name" value="Peptidase_S1_PA"/>
</dbReference>
<dbReference type="PROSITE" id="PS00135">
    <property type="entry name" value="TRYPSIN_SER"/>
    <property type="match status" value="1"/>
</dbReference>
<evidence type="ECO:0000256" key="13">
    <source>
        <dbReference type="RuleBase" id="RU363034"/>
    </source>
</evidence>
<dbReference type="PRINTS" id="PR00722">
    <property type="entry name" value="CHYMOTRYPSIN"/>
</dbReference>
<evidence type="ECO:0000259" key="15">
    <source>
        <dbReference type="PROSITE" id="PS50240"/>
    </source>
</evidence>
<evidence type="ECO:0000256" key="4">
    <source>
        <dbReference type="ARBA" id="ARBA00022670"/>
    </source>
</evidence>
<dbReference type="OrthoDB" id="10059102at2759"/>
<dbReference type="CDD" id="cd00190">
    <property type="entry name" value="Tryp_SPc"/>
    <property type="match status" value="1"/>
</dbReference>
<name>B4LUZ8_DROVI</name>
<evidence type="ECO:0000313" key="17">
    <source>
        <dbReference type="Proteomes" id="UP000008792"/>
    </source>
</evidence>
<keyword evidence="17" id="KW-1185">Reference proteome</keyword>
<evidence type="ECO:0000313" key="16">
    <source>
        <dbReference type="EMBL" id="EDW63247.1"/>
    </source>
</evidence>
<comment type="similarity">
    <text evidence="2">Belongs to the peptidase S1 family.</text>
</comment>
<dbReference type="STRING" id="7244.B4LUZ8"/>
<keyword evidence="4 13" id="KW-0645">Protease</keyword>
<sequence>MSHNRKTLLLPLLFACIGCLAVPPPAASQLRLRLDGRIVGGIEVTIEDYPYQISLQRNYHMCGGSLIADGWALTAAHCVENANVQSLRVRIGATRKDRGGVLADIQRVHRHPKYDPRIIDYDFALLELAQYNATNITQAFVQLPKQNEDIEDGTPVTITGWGNTQSAQESTDVLRAVTVPKVNQTQCTLAYDSFGNITDRMLCAGLQEGGKDACQGDSGGPLAAHGKLWGVVSWGFGCAKPEYPGVYSRVAAVRDWIVSVSGV</sequence>
<dbReference type="InterPro" id="IPR033116">
    <property type="entry name" value="TRYPSIN_SER"/>
</dbReference>
<evidence type="ECO:0000256" key="14">
    <source>
        <dbReference type="SAM" id="SignalP"/>
    </source>
</evidence>
<keyword evidence="7 13" id="KW-0378">Hydrolase</keyword>
<proteinExistence type="inferred from homology"/>
<protein>
    <recommendedName>
        <fullName evidence="12">trypsin</fullName>
        <ecNumber evidence="12">3.4.21.4</ecNumber>
    </recommendedName>
</protein>
<evidence type="ECO:0000256" key="10">
    <source>
        <dbReference type="ARBA" id="ARBA00023157"/>
    </source>
</evidence>
<dbReference type="HOGENOM" id="CLU_006842_7_0_1"/>
<comment type="catalytic activity">
    <reaction evidence="11">
        <text>Preferential cleavage: Arg-|-Xaa, Lys-|-Xaa.</text>
        <dbReference type="EC" id="3.4.21.4"/>
    </reaction>
</comment>
<comment type="subcellular location">
    <subcellularLocation>
        <location evidence="1">Secreted</location>
        <location evidence="1">Extracellular space</location>
    </subcellularLocation>
</comment>
<dbReference type="PhylomeDB" id="B4LUZ8"/>
<dbReference type="Proteomes" id="UP000008792">
    <property type="component" value="Unassembled WGS sequence"/>
</dbReference>
<dbReference type="EC" id="3.4.21.4" evidence="12"/>
<dbReference type="SUPFAM" id="SSF50494">
    <property type="entry name" value="Trypsin-like serine proteases"/>
    <property type="match status" value="1"/>
</dbReference>
<dbReference type="Pfam" id="PF00089">
    <property type="entry name" value="Trypsin"/>
    <property type="match status" value="1"/>
</dbReference>
<keyword evidence="9" id="KW-0865">Zymogen</keyword>
<gene>
    <name evidence="16" type="primary">Dvir\GJ14373</name>
    <name evidence="16" type="ORF">Dvir_GJ14373</name>
</gene>
<evidence type="ECO:0000256" key="7">
    <source>
        <dbReference type="ARBA" id="ARBA00022801"/>
    </source>
</evidence>
<dbReference type="PANTHER" id="PTHR24276:SF97">
    <property type="entry name" value="GH13245P2-RELATED"/>
    <property type="match status" value="1"/>
</dbReference>
<evidence type="ECO:0000256" key="8">
    <source>
        <dbReference type="ARBA" id="ARBA00022825"/>
    </source>
</evidence>
<evidence type="ECO:0000256" key="9">
    <source>
        <dbReference type="ARBA" id="ARBA00023145"/>
    </source>
</evidence>
<organism evidence="16 17">
    <name type="scientific">Drosophila virilis</name>
    <name type="common">Fruit fly</name>
    <dbReference type="NCBI Taxonomy" id="7244"/>
    <lineage>
        <taxon>Eukaryota</taxon>
        <taxon>Metazoa</taxon>
        <taxon>Ecdysozoa</taxon>
        <taxon>Arthropoda</taxon>
        <taxon>Hexapoda</taxon>
        <taxon>Insecta</taxon>
        <taxon>Pterygota</taxon>
        <taxon>Neoptera</taxon>
        <taxon>Endopterygota</taxon>
        <taxon>Diptera</taxon>
        <taxon>Brachycera</taxon>
        <taxon>Muscomorpha</taxon>
        <taxon>Ephydroidea</taxon>
        <taxon>Drosophilidae</taxon>
        <taxon>Drosophila</taxon>
    </lineage>
</organism>
<dbReference type="SMART" id="SM00020">
    <property type="entry name" value="Tryp_SPc"/>
    <property type="match status" value="1"/>
</dbReference>
<dbReference type="AlphaFoldDB" id="B4LUZ8"/>
<dbReference type="PROSITE" id="PS00134">
    <property type="entry name" value="TRYPSIN_HIS"/>
    <property type="match status" value="1"/>
</dbReference>
<dbReference type="InterPro" id="IPR001254">
    <property type="entry name" value="Trypsin_dom"/>
</dbReference>
<keyword evidence="6" id="KW-0222">Digestion</keyword>
<dbReference type="InterPro" id="IPR050430">
    <property type="entry name" value="Peptidase_S1"/>
</dbReference>
<evidence type="ECO:0000256" key="1">
    <source>
        <dbReference type="ARBA" id="ARBA00004239"/>
    </source>
</evidence>